<gene>
    <name evidence="1" type="ORF">LOD26_10705</name>
</gene>
<evidence type="ECO:0008006" key="3">
    <source>
        <dbReference type="Google" id="ProtNLM"/>
    </source>
</evidence>
<organism evidence="1 2">
    <name type="scientific">Citrobacter meridianamericanus</name>
    <dbReference type="NCBI Taxonomy" id="2894201"/>
    <lineage>
        <taxon>Bacteria</taxon>
        <taxon>Pseudomonadati</taxon>
        <taxon>Pseudomonadota</taxon>
        <taxon>Gammaproteobacteria</taxon>
        <taxon>Enterobacterales</taxon>
        <taxon>Enterobacteriaceae</taxon>
        <taxon>Citrobacter</taxon>
    </lineage>
</organism>
<reference evidence="1" key="1">
    <citation type="submission" date="2021-11" db="EMBL/GenBank/DDBJ databases">
        <title>Citrobacter meridianamericanus sp. nov. isolated from soil.</title>
        <authorList>
            <person name="Furlan J.P.R."/>
            <person name="Stehling E.G."/>
        </authorList>
    </citation>
    <scope>NUCLEOTIDE SEQUENCE</scope>
    <source>
        <strain evidence="1">BR102</strain>
    </source>
</reference>
<dbReference type="SUPFAM" id="SSF54171">
    <property type="entry name" value="DNA-binding domain"/>
    <property type="match status" value="1"/>
</dbReference>
<evidence type="ECO:0000313" key="1">
    <source>
        <dbReference type="EMBL" id="MCO5781791.1"/>
    </source>
</evidence>
<comment type="caution">
    <text evidence="1">The sequence shown here is derived from an EMBL/GenBank/DDBJ whole genome shotgun (WGS) entry which is preliminary data.</text>
</comment>
<proteinExistence type="predicted"/>
<dbReference type="RefSeq" id="WP_252838299.1">
    <property type="nucleotide sequence ID" value="NZ_JAJJVQ010000003.1"/>
</dbReference>
<accession>A0ABT1B8Q3</accession>
<dbReference type="EMBL" id="JAJJVQ010000003">
    <property type="protein sequence ID" value="MCO5781791.1"/>
    <property type="molecule type" value="Genomic_DNA"/>
</dbReference>
<name>A0ABT1B8Q3_9ENTR</name>
<sequence>MRQSKEMDDLLESMPRRTGRTKPNYGVGINDSTFCVSAKIEGACVNHRAYAAWTGMLKRCYYETYKKEMKTYEGCSVDQRWHKFSNFFRWWKNNYVEGWHIDKDIISPGNKVYSPDFCAYIPPSLNSFISLAINRDDDWPVGAYRCSSGGKYFTNIRGGNGKKHHLGTFETPMEAHYAWKAAKLDKAKEFQKICDEIHHGLYSGLLEKINSMR</sequence>
<evidence type="ECO:0000313" key="2">
    <source>
        <dbReference type="Proteomes" id="UP001139290"/>
    </source>
</evidence>
<keyword evidence="2" id="KW-1185">Reference proteome</keyword>
<dbReference type="Proteomes" id="UP001139290">
    <property type="component" value="Unassembled WGS sequence"/>
</dbReference>
<dbReference type="InterPro" id="IPR016177">
    <property type="entry name" value="DNA-bd_dom_sf"/>
</dbReference>
<protein>
    <recommendedName>
        <fullName evidence="3">AP2 domain-containing protein</fullName>
    </recommendedName>
</protein>